<dbReference type="EMBL" id="WMFC01000008">
    <property type="protein sequence ID" value="MYL67547.1"/>
    <property type="molecule type" value="Genomic_DNA"/>
</dbReference>
<accession>A0A6B1IM62</accession>
<sequence>MYRRGTVVVASDPFGNAPRRPYLIVSDGSHPFAGAQYIGAGISTKEYDASVPLAGAFVEGGLDRESFVEGGLDRESFVEGGLDRESFVAPWAVVSLREATVDRAVARVEDDVTETTVRRLVQFVGYSGG</sequence>
<name>A0A6B1IM62_9EURY</name>
<gene>
    <name evidence="1" type="ORF">GLW30_07370</name>
</gene>
<evidence type="ECO:0000313" key="1">
    <source>
        <dbReference type="EMBL" id="MYL67547.1"/>
    </source>
</evidence>
<dbReference type="AlphaFoldDB" id="A0A6B1IM62"/>
<dbReference type="SUPFAM" id="SSF50118">
    <property type="entry name" value="Cell growth inhibitor/plasmid maintenance toxic component"/>
    <property type="match status" value="1"/>
</dbReference>
<evidence type="ECO:0000313" key="2">
    <source>
        <dbReference type="Proteomes" id="UP000452321"/>
    </source>
</evidence>
<organism evidence="1 2">
    <name type="scientific">Halorubrum distributum</name>
    <dbReference type="NCBI Taxonomy" id="29283"/>
    <lineage>
        <taxon>Archaea</taxon>
        <taxon>Methanobacteriati</taxon>
        <taxon>Methanobacteriota</taxon>
        <taxon>Stenosarchaea group</taxon>
        <taxon>Halobacteria</taxon>
        <taxon>Halobacteriales</taxon>
        <taxon>Haloferacaceae</taxon>
        <taxon>Halorubrum</taxon>
        <taxon>Halorubrum distributum group</taxon>
    </lineage>
</organism>
<reference evidence="1 2" key="1">
    <citation type="submission" date="2019-11" db="EMBL/GenBank/DDBJ databases">
        <title>Genome sequences of 17 halophilic strains isolated from different environments.</title>
        <authorList>
            <person name="Furrow R.E."/>
        </authorList>
    </citation>
    <scope>NUCLEOTIDE SEQUENCE [LARGE SCALE GENOMIC DNA]</scope>
    <source>
        <strain evidence="1 2">22502_06_Cabo</strain>
    </source>
</reference>
<evidence type="ECO:0008006" key="3">
    <source>
        <dbReference type="Google" id="ProtNLM"/>
    </source>
</evidence>
<dbReference type="Proteomes" id="UP000452321">
    <property type="component" value="Unassembled WGS sequence"/>
</dbReference>
<dbReference type="RefSeq" id="WP_159358455.1">
    <property type="nucleotide sequence ID" value="NZ_WMFC01000008.1"/>
</dbReference>
<comment type="caution">
    <text evidence="1">The sequence shown here is derived from an EMBL/GenBank/DDBJ whole genome shotgun (WGS) entry which is preliminary data.</text>
</comment>
<protein>
    <recommendedName>
        <fullName evidence="3">Type II toxin-antitoxin system PemK/MazF family toxin</fullName>
    </recommendedName>
</protein>
<proteinExistence type="predicted"/>